<dbReference type="InterPro" id="IPR008979">
    <property type="entry name" value="Galactose-bd-like_sf"/>
</dbReference>
<sequence>MKKLIYIQIRFLLPVIVLLFAITSSCEDDDSGSSADIEFLAEDEITGLENTVDLGDVPLCTTGSLSMIVIGKGMRLPLNVTTTSANLSVNKDIFYAANARNSLFVSFTPENGTPLGATDVGAIVFNGENGFSKSISVTANITEPETLDEGVEIYAHGMDFTIADPATDKRVTTDIFDRAATVLDGITVQHRVASDPAPGRNDDDLRIELETGRARCPDNTADSGCGSSIVLATDTGLDASFEISFLGLEAGRTYSVSYWVRPGGSSGPRSLNVEVTGNTEDIFEDWSGTNTFGGSSGIFTERVRMGIADDDGNLNIKISVADSRDFRTIMVDDVSVKTGAPICF</sequence>
<evidence type="ECO:0008006" key="3">
    <source>
        <dbReference type="Google" id="ProtNLM"/>
    </source>
</evidence>
<evidence type="ECO:0000313" key="2">
    <source>
        <dbReference type="Proteomes" id="UP001176891"/>
    </source>
</evidence>
<dbReference type="SUPFAM" id="SSF49785">
    <property type="entry name" value="Galactose-binding domain-like"/>
    <property type="match status" value="1"/>
</dbReference>
<dbReference type="PROSITE" id="PS51257">
    <property type="entry name" value="PROKAR_LIPOPROTEIN"/>
    <property type="match status" value="1"/>
</dbReference>
<accession>A0ABT8X002</accession>
<reference evidence="1" key="1">
    <citation type="submission" date="2023-07" db="EMBL/GenBank/DDBJ databases">
        <title>Two novel species in the genus Flavivirga.</title>
        <authorList>
            <person name="Kwon K."/>
        </authorList>
    </citation>
    <scope>NUCLEOTIDE SEQUENCE</scope>
    <source>
        <strain evidence="1">KACC 14157</strain>
    </source>
</reference>
<organism evidence="1 2">
    <name type="scientific">Flavivirga amylovorans</name>
    <dbReference type="NCBI Taxonomy" id="870486"/>
    <lineage>
        <taxon>Bacteria</taxon>
        <taxon>Pseudomonadati</taxon>
        <taxon>Bacteroidota</taxon>
        <taxon>Flavobacteriia</taxon>
        <taxon>Flavobacteriales</taxon>
        <taxon>Flavobacteriaceae</taxon>
        <taxon>Flavivirga</taxon>
    </lineage>
</organism>
<proteinExistence type="predicted"/>
<dbReference type="EMBL" id="JAUOEM010000002">
    <property type="protein sequence ID" value="MDO5987082.1"/>
    <property type="molecule type" value="Genomic_DNA"/>
</dbReference>
<dbReference type="Proteomes" id="UP001176891">
    <property type="component" value="Unassembled WGS sequence"/>
</dbReference>
<comment type="caution">
    <text evidence="1">The sequence shown here is derived from an EMBL/GenBank/DDBJ whole genome shotgun (WGS) entry which is preliminary data.</text>
</comment>
<name>A0ABT8X002_9FLAO</name>
<dbReference type="RefSeq" id="WP_303281627.1">
    <property type="nucleotide sequence ID" value="NZ_BAABCZ010000005.1"/>
</dbReference>
<protein>
    <recommendedName>
        <fullName evidence="3">CBM-cenC domain-containing protein</fullName>
    </recommendedName>
</protein>
<gene>
    <name evidence="1" type="ORF">Q4Q39_06630</name>
</gene>
<keyword evidence="2" id="KW-1185">Reference proteome</keyword>
<evidence type="ECO:0000313" key="1">
    <source>
        <dbReference type="EMBL" id="MDO5987082.1"/>
    </source>
</evidence>
<dbReference type="Gene3D" id="2.60.120.260">
    <property type="entry name" value="Galactose-binding domain-like"/>
    <property type="match status" value="1"/>
</dbReference>